<evidence type="ECO:0000313" key="2">
    <source>
        <dbReference type="EMBL" id="AGH47169.1"/>
    </source>
</evidence>
<gene>
    <name evidence="2" type="ORF">C427_5070</name>
</gene>
<dbReference type="PATRIC" id="fig|1129794.4.peg.5056"/>
<feature type="transmembrane region" description="Helical" evidence="1">
    <location>
        <begin position="21"/>
        <end position="43"/>
    </location>
</feature>
<organism evidence="2 3">
    <name type="scientific">Paraglaciecola psychrophila 170</name>
    <dbReference type="NCBI Taxonomy" id="1129794"/>
    <lineage>
        <taxon>Bacteria</taxon>
        <taxon>Pseudomonadati</taxon>
        <taxon>Pseudomonadota</taxon>
        <taxon>Gammaproteobacteria</taxon>
        <taxon>Alteromonadales</taxon>
        <taxon>Alteromonadaceae</taxon>
        <taxon>Paraglaciecola</taxon>
    </lineage>
</organism>
<keyword evidence="1" id="KW-1133">Transmembrane helix</keyword>
<dbReference type="AlphaFoldDB" id="M4RY73"/>
<accession>M4RY73</accession>
<dbReference type="EMBL" id="CP003837">
    <property type="protein sequence ID" value="AGH47169.1"/>
    <property type="molecule type" value="Genomic_DNA"/>
</dbReference>
<evidence type="ECO:0008006" key="4">
    <source>
        <dbReference type="Google" id="ProtNLM"/>
    </source>
</evidence>
<reference evidence="2 3" key="1">
    <citation type="journal article" date="2013" name="Genome Announc.">
        <title>Complete Genome Sequence of Glaciecola psychrophila Strain 170T.</title>
        <authorList>
            <person name="Yin J."/>
            <person name="Chen J."/>
            <person name="Liu G."/>
            <person name="Yu Y."/>
            <person name="Song L."/>
            <person name="Wang X."/>
            <person name="Qu X."/>
        </authorList>
    </citation>
    <scope>NUCLEOTIDE SEQUENCE [LARGE SCALE GENOMIC DNA]</scope>
    <source>
        <strain evidence="2 3">170</strain>
    </source>
</reference>
<feature type="transmembrane region" description="Helical" evidence="1">
    <location>
        <begin position="113"/>
        <end position="130"/>
    </location>
</feature>
<protein>
    <recommendedName>
        <fullName evidence="4">ABC transporter permease</fullName>
    </recommendedName>
</protein>
<dbReference type="HOGENOM" id="CLU_1702570_0_0_6"/>
<dbReference type="KEGG" id="gps:C427_5070"/>
<keyword evidence="1" id="KW-0812">Transmembrane</keyword>
<keyword evidence="1" id="KW-0472">Membrane</keyword>
<keyword evidence="3" id="KW-1185">Reference proteome</keyword>
<name>M4RY73_9ALTE</name>
<feature type="transmembrane region" description="Helical" evidence="1">
    <location>
        <begin position="63"/>
        <end position="80"/>
    </location>
</feature>
<evidence type="ECO:0000256" key="1">
    <source>
        <dbReference type="SAM" id="Phobius"/>
    </source>
</evidence>
<dbReference type="eggNOG" id="COG1668">
    <property type="taxonomic scope" value="Bacteria"/>
</dbReference>
<proteinExistence type="predicted"/>
<dbReference type="Proteomes" id="UP000011864">
    <property type="component" value="Chromosome"/>
</dbReference>
<dbReference type="STRING" id="1129794.C427_5070"/>
<evidence type="ECO:0000313" key="3">
    <source>
        <dbReference type="Proteomes" id="UP000011864"/>
    </source>
</evidence>
<sequence length="154" mass="17260">MFYDGNCVYWRRRFLDGGSEIMNVSSTVVIQILIFCVTGVLFWNYVIVGFAATIDDPNHSGKTGLMLLPMLPVMLVFIVMGEPNGQVTKVLSLVPLTSVSFMPMRIVSMSVPVWQVGLSLVFLVVGVYYVRLFAARVFRPNITLFGKEPDWADI</sequence>